<sequence length="116" mass="12740">MADITPRLTSVKDRITELANLAGSDQAEKARQLAAELSAELDRAMEEASAPQVNASDRGRPLPKAPRHEVGRCPVCSLRTFHFEKGSIRANADAESGYEAFFRCLSCAYEGWVEID</sequence>
<evidence type="ECO:0000313" key="2">
    <source>
        <dbReference type="EMBL" id="MCH4564566.1"/>
    </source>
</evidence>
<evidence type="ECO:0008006" key="4">
    <source>
        <dbReference type="Google" id="ProtNLM"/>
    </source>
</evidence>
<dbReference type="Proteomes" id="UP001202117">
    <property type="component" value="Unassembled WGS sequence"/>
</dbReference>
<dbReference type="RefSeq" id="WP_240569201.1">
    <property type="nucleotide sequence ID" value="NZ_JAKVPY010000020.1"/>
</dbReference>
<protein>
    <recommendedName>
        <fullName evidence="4">TFIIS-type domain-containing protein</fullName>
    </recommendedName>
</protein>
<name>A0ABS9RXI2_9GAMM</name>
<feature type="region of interest" description="Disordered" evidence="1">
    <location>
        <begin position="44"/>
        <end position="69"/>
    </location>
</feature>
<evidence type="ECO:0000313" key="3">
    <source>
        <dbReference type="Proteomes" id="UP001202117"/>
    </source>
</evidence>
<reference evidence="2 3" key="1">
    <citation type="submission" date="2022-02" db="EMBL/GenBank/DDBJ databases">
        <title>Halomonas fukangensis sp. nov., a halophilic bacterium isolated from a bulk soil of Kalidium foliatum at Fukang.</title>
        <authorList>
            <person name="Huang Y."/>
        </authorList>
    </citation>
    <scope>NUCLEOTIDE SEQUENCE [LARGE SCALE GENOMIC DNA]</scope>
    <source>
        <strain evidence="2 3">EGI 63088</strain>
    </source>
</reference>
<comment type="caution">
    <text evidence="2">The sequence shown here is derived from an EMBL/GenBank/DDBJ whole genome shotgun (WGS) entry which is preliminary data.</text>
</comment>
<keyword evidence="3" id="KW-1185">Reference proteome</keyword>
<gene>
    <name evidence="2" type="ORF">MKP05_15795</name>
</gene>
<proteinExistence type="predicted"/>
<organism evidence="2 3">
    <name type="scientific">Halomonas flagellata</name>
    <dbReference type="NCBI Taxonomy" id="2920385"/>
    <lineage>
        <taxon>Bacteria</taxon>
        <taxon>Pseudomonadati</taxon>
        <taxon>Pseudomonadota</taxon>
        <taxon>Gammaproteobacteria</taxon>
        <taxon>Oceanospirillales</taxon>
        <taxon>Halomonadaceae</taxon>
        <taxon>Halomonas</taxon>
    </lineage>
</organism>
<accession>A0ABS9RXI2</accession>
<dbReference type="EMBL" id="JAKVPY010000020">
    <property type="protein sequence ID" value="MCH4564566.1"/>
    <property type="molecule type" value="Genomic_DNA"/>
</dbReference>
<evidence type="ECO:0000256" key="1">
    <source>
        <dbReference type="SAM" id="MobiDB-lite"/>
    </source>
</evidence>